<keyword evidence="6" id="KW-0560">Oxidoreductase</keyword>
<evidence type="ECO:0000259" key="11">
    <source>
        <dbReference type="Pfam" id="PF00725"/>
    </source>
</evidence>
<evidence type="ECO:0000256" key="6">
    <source>
        <dbReference type="ARBA" id="ARBA00023002"/>
    </source>
</evidence>
<dbReference type="InterPro" id="IPR006176">
    <property type="entry name" value="3-OHacyl-CoA_DH_NAD-bd"/>
</dbReference>
<evidence type="ECO:0000313" key="14">
    <source>
        <dbReference type="Proteomes" id="UP000649604"/>
    </source>
</evidence>
<comment type="subunit">
    <text evidence="3">Homodimer.</text>
</comment>
<dbReference type="EC" id="1.1.1.45" evidence="8"/>
<dbReference type="InterPro" id="IPR013328">
    <property type="entry name" value="6PGD_dom2"/>
</dbReference>
<dbReference type="PIRSF" id="PIRSF000105">
    <property type="entry name" value="HCDH"/>
    <property type="match status" value="1"/>
</dbReference>
<feature type="domain" description="3-hydroxyacyl-CoA dehydrogenase C-terminal" evidence="11">
    <location>
        <begin position="193"/>
        <end position="291"/>
    </location>
</feature>
<gene>
    <name evidence="13" type="ORF">GF339_23815</name>
</gene>
<dbReference type="EMBL" id="WJJP01000766">
    <property type="protein sequence ID" value="MBD3327631.1"/>
    <property type="molecule type" value="Genomic_DNA"/>
</dbReference>
<dbReference type="Pfam" id="PF02737">
    <property type="entry name" value="3HCDH_N"/>
    <property type="match status" value="1"/>
</dbReference>
<evidence type="ECO:0000256" key="8">
    <source>
        <dbReference type="ARBA" id="ARBA00038962"/>
    </source>
</evidence>
<comment type="caution">
    <text evidence="13">The sequence shown here is derived from an EMBL/GenBank/DDBJ whole genome shotgun (WGS) entry which is preliminary data.</text>
</comment>
<dbReference type="GO" id="GO:0005737">
    <property type="term" value="C:cytoplasm"/>
    <property type="evidence" value="ECO:0007669"/>
    <property type="project" value="UniProtKB-SubCell"/>
</dbReference>
<proteinExistence type="inferred from homology"/>
<evidence type="ECO:0000256" key="4">
    <source>
        <dbReference type="ARBA" id="ARBA00022490"/>
    </source>
</evidence>
<protein>
    <recommendedName>
        <fullName evidence="9">L-gulonate 3-dehydrogenase</fullName>
        <ecNumber evidence="8">1.1.1.45</ecNumber>
    </recommendedName>
    <alternativeName>
        <fullName evidence="9">L-gulonate 3-dehydrogenase</fullName>
    </alternativeName>
</protein>
<dbReference type="PANTHER" id="PTHR48075">
    <property type="entry name" value="3-HYDROXYACYL-COA DEHYDROGENASE FAMILY PROTEIN"/>
    <property type="match status" value="1"/>
</dbReference>
<comment type="subcellular location">
    <subcellularLocation>
        <location evidence="1">Cytoplasm</location>
    </subcellularLocation>
</comment>
<sequence length="317" mass="35138">MRMTPQEIRHVAVLGTGMIGSDVTLLCAMSNYPVTMIGRTDQSIERGMTRIRKNLKGLVAAEVFSQAEADTIVASIQTETRIPEGVRQADIVIEGIIEDLQIKQEHFVTLDKVCQPHTILASSTSGLSPNAIGAEIQRPEKMLVAHFWNPPYLVPLVELVGHKQISQETLDSVFAFLEAVGKTPILLKKDIAGHIGNRLQHALFREAMYLVEQGVAAPEDIDQVILSSLGPRYSMIGPMEYMDSVGLDLQVLVQSYLFATLADAKNPQPILLEKTERGDLGLKSGKGFYDWATKDADEFVARQNKRFIDRLKALQQQ</sequence>
<dbReference type="Gene3D" id="1.10.1040.10">
    <property type="entry name" value="N-(1-d-carboxylethyl)-l-norvaline Dehydrogenase, domain 2"/>
    <property type="match status" value="1"/>
</dbReference>
<dbReference type="SUPFAM" id="SSF48179">
    <property type="entry name" value="6-phosphogluconate dehydrogenase C-terminal domain-like"/>
    <property type="match status" value="1"/>
</dbReference>
<dbReference type="SUPFAM" id="SSF51735">
    <property type="entry name" value="NAD(P)-binding Rossmann-fold domains"/>
    <property type="match status" value="1"/>
</dbReference>
<evidence type="ECO:0000256" key="10">
    <source>
        <dbReference type="PIRSR" id="PIRSR000105-1"/>
    </source>
</evidence>
<evidence type="ECO:0000256" key="7">
    <source>
        <dbReference type="ARBA" id="ARBA00023027"/>
    </source>
</evidence>
<accession>A0A9D5Q989</accession>
<dbReference type="InterPro" id="IPR006108">
    <property type="entry name" value="3HC_DH_C"/>
</dbReference>
<dbReference type="InterPro" id="IPR008927">
    <property type="entry name" value="6-PGluconate_DH-like_C_sf"/>
</dbReference>
<dbReference type="GO" id="GO:0070403">
    <property type="term" value="F:NAD+ binding"/>
    <property type="evidence" value="ECO:0007669"/>
    <property type="project" value="InterPro"/>
</dbReference>
<feature type="domain" description="3-hydroxyacyl-CoA dehydrogenase NAD binding" evidence="12">
    <location>
        <begin position="10"/>
        <end position="190"/>
    </location>
</feature>
<organism evidence="13 14">
    <name type="scientific">candidate division KSB3 bacterium</name>
    <dbReference type="NCBI Taxonomy" id="2044937"/>
    <lineage>
        <taxon>Bacteria</taxon>
        <taxon>candidate division KSB3</taxon>
    </lineage>
</organism>
<evidence type="ECO:0000256" key="1">
    <source>
        <dbReference type="ARBA" id="ARBA00004496"/>
    </source>
</evidence>
<keyword evidence="5" id="KW-0597">Phosphoprotein</keyword>
<name>A0A9D5Q989_9BACT</name>
<dbReference type="InterPro" id="IPR036291">
    <property type="entry name" value="NAD(P)-bd_dom_sf"/>
</dbReference>
<reference evidence="13" key="1">
    <citation type="submission" date="2019-11" db="EMBL/GenBank/DDBJ databases">
        <title>Microbial mats filling the niche in hypersaline microbial mats.</title>
        <authorList>
            <person name="Wong H.L."/>
            <person name="Macleod F.I."/>
            <person name="White R.A. III"/>
            <person name="Burns B.P."/>
        </authorList>
    </citation>
    <scope>NUCLEOTIDE SEQUENCE</scope>
    <source>
        <strain evidence="13">Rbin_158</strain>
    </source>
</reference>
<keyword evidence="4" id="KW-0963">Cytoplasm</keyword>
<dbReference type="GO" id="GO:0050104">
    <property type="term" value="F:L-gulonate 3-dehydrogenase activity"/>
    <property type="evidence" value="ECO:0007669"/>
    <property type="project" value="UniProtKB-EC"/>
</dbReference>
<evidence type="ECO:0000256" key="5">
    <source>
        <dbReference type="ARBA" id="ARBA00022553"/>
    </source>
</evidence>
<dbReference type="GO" id="GO:0006631">
    <property type="term" value="P:fatty acid metabolic process"/>
    <property type="evidence" value="ECO:0007669"/>
    <property type="project" value="InterPro"/>
</dbReference>
<dbReference type="AlphaFoldDB" id="A0A9D5Q989"/>
<comment type="similarity">
    <text evidence="2">Belongs to the 3-hydroxyacyl-CoA dehydrogenase family.</text>
</comment>
<dbReference type="Gene3D" id="3.40.50.720">
    <property type="entry name" value="NAD(P)-binding Rossmann-like Domain"/>
    <property type="match status" value="1"/>
</dbReference>
<dbReference type="InterPro" id="IPR022694">
    <property type="entry name" value="3-OHacyl-CoA_DH"/>
</dbReference>
<evidence type="ECO:0000256" key="9">
    <source>
        <dbReference type="ARBA" id="ARBA00042709"/>
    </source>
</evidence>
<evidence type="ECO:0000256" key="3">
    <source>
        <dbReference type="ARBA" id="ARBA00011738"/>
    </source>
</evidence>
<dbReference type="PANTHER" id="PTHR48075:SF1">
    <property type="entry name" value="LAMBDA-CRYSTALLIN HOMOLOG"/>
    <property type="match status" value="1"/>
</dbReference>
<keyword evidence="7" id="KW-0520">NAD</keyword>
<feature type="site" description="Important for catalytic activity" evidence="10">
    <location>
        <position position="146"/>
    </location>
</feature>
<evidence type="ECO:0000256" key="2">
    <source>
        <dbReference type="ARBA" id="ARBA00009463"/>
    </source>
</evidence>
<evidence type="ECO:0000313" key="13">
    <source>
        <dbReference type="EMBL" id="MBD3327631.1"/>
    </source>
</evidence>
<dbReference type="Pfam" id="PF00725">
    <property type="entry name" value="3HCDH"/>
    <property type="match status" value="1"/>
</dbReference>
<evidence type="ECO:0000259" key="12">
    <source>
        <dbReference type="Pfam" id="PF02737"/>
    </source>
</evidence>
<dbReference type="Proteomes" id="UP000649604">
    <property type="component" value="Unassembled WGS sequence"/>
</dbReference>